<keyword evidence="1 3" id="KW-0808">Transferase</keyword>
<dbReference type="Pfam" id="PF00534">
    <property type="entry name" value="Glycos_transf_1"/>
    <property type="match status" value="1"/>
</dbReference>
<name>A0A7D4PWB7_9MICO</name>
<organism evidence="3 4">
    <name type="scientific">Microbacterium hominis</name>
    <dbReference type="NCBI Taxonomy" id="162426"/>
    <lineage>
        <taxon>Bacteria</taxon>
        <taxon>Bacillati</taxon>
        <taxon>Actinomycetota</taxon>
        <taxon>Actinomycetes</taxon>
        <taxon>Micrococcales</taxon>
        <taxon>Microbacteriaceae</taxon>
        <taxon>Microbacterium</taxon>
    </lineage>
</organism>
<evidence type="ECO:0000313" key="4">
    <source>
        <dbReference type="Proteomes" id="UP000502498"/>
    </source>
</evidence>
<sequence>MTRRAGTLVPFPAWEGNPYLGMLSLAAEAAGWSIAGHKGIPGLASELPRLRPGDAVHVHWTSPITAGAHSEADAHERRIEFRDLLMQFRSRGVTILWTVHNEVAHDARYPEADRAVANDLAAIADVIIQLHDHTEEFVRHSFALPAAKIFTLPHSSYLGIYEDGRDARAARASLGVSPGTPTVGFVGQLRPYKGVDALFRAADLAAADVPDLTLLVAGKLAPRDAVDFMAEVPKRARLILHPSFVEPSDLWKWFRASDVIALPYRKVLNSGSVPLAATFDRACVVPDDTALAREYRDETWVRAYSTARNPDRALADLLVELVSTVSPESNDANAFARRHAPYEMSRAYLELLERAVSAQVALG</sequence>
<evidence type="ECO:0000313" key="3">
    <source>
        <dbReference type="EMBL" id="QKJ20354.1"/>
    </source>
</evidence>
<dbReference type="AlphaFoldDB" id="A0A7D4PWB7"/>
<dbReference type="InterPro" id="IPR001296">
    <property type="entry name" value="Glyco_trans_1"/>
</dbReference>
<evidence type="ECO:0000259" key="2">
    <source>
        <dbReference type="Pfam" id="PF00534"/>
    </source>
</evidence>
<dbReference type="Gene3D" id="3.40.50.2000">
    <property type="entry name" value="Glycogen Phosphorylase B"/>
    <property type="match status" value="2"/>
</dbReference>
<dbReference type="Proteomes" id="UP000502498">
    <property type="component" value="Chromosome"/>
</dbReference>
<feature type="domain" description="Glycosyl transferase family 1" evidence="2">
    <location>
        <begin position="169"/>
        <end position="266"/>
    </location>
</feature>
<dbReference type="SUPFAM" id="SSF53756">
    <property type="entry name" value="UDP-Glycosyltransferase/glycogen phosphorylase"/>
    <property type="match status" value="1"/>
</dbReference>
<gene>
    <name evidence="3" type="ORF">HQM25_13950</name>
</gene>
<evidence type="ECO:0000256" key="1">
    <source>
        <dbReference type="ARBA" id="ARBA00022679"/>
    </source>
</evidence>
<protein>
    <submittedName>
        <fullName evidence="3">Glycosyltransferase</fullName>
    </submittedName>
</protein>
<proteinExistence type="predicted"/>
<dbReference type="GO" id="GO:0016757">
    <property type="term" value="F:glycosyltransferase activity"/>
    <property type="evidence" value="ECO:0007669"/>
    <property type="project" value="InterPro"/>
</dbReference>
<dbReference type="EMBL" id="CP054038">
    <property type="protein sequence ID" value="QKJ20354.1"/>
    <property type="molecule type" value="Genomic_DNA"/>
</dbReference>
<dbReference type="RefSeq" id="WP_172990782.1">
    <property type="nucleotide sequence ID" value="NZ_CP054038.1"/>
</dbReference>
<reference evidence="3 4" key="1">
    <citation type="submission" date="2020-05" db="EMBL/GenBank/DDBJ databases">
        <title>Strain PA2F3 complete genome.</title>
        <authorList>
            <person name="Kim Y.-S."/>
            <person name="Kim S.-J."/>
            <person name="Jung H.-k."/>
            <person name="Kim S.-E."/>
            <person name="Kim K.-H."/>
        </authorList>
    </citation>
    <scope>NUCLEOTIDE SEQUENCE [LARGE SCALE GENOMIC DNA]</scope>
    <source>
        <strain evidence="3 4">PA2F3</strain>
    </source>
</reference>
<accession>A0A7D4PWB7</accession>